<dbReference type="RefSeq" id="WP_251777774.1">
    <property type="nucleotide sequence ID" value="NZ_JAMKFE010000004.1"/>
</dbReference>
<dbReference type="Gene3D" id="1.25.40.20">
    <property type="entry name" value="Ankyrin repeat-containing domain"/>
    <property type="match status" value="1"/>
</dbReference>
<reference evidence="2" key="1">
    <citation type="submission" date="2022-05" db="EMBL/GenBank/DDBJ databases">
        <title>Schlegelella sp. nov., isolated from mangrove soil.</title>
        <authorList>
            <person name="Liu Y."/>
            <person name="Ge X."/>
            <person name="Liu W."/>
        </authorList>
    </citation>
    <scope>NUCLEOTIDE SEQUENCE</scope>
    <source>
        <strain evidence="2">S2-27</strain>
    </source>
</reference>
<evidence type="ECO:0000313" key="2">
    <source>
        <dbReference type="EMBL" id="MCM5679573.1"/>
    </source>
</evidence>
<keyword evidence="1" id="KW-0040">ANK repeat</keyword>
<proteinExistence type="predicted"/>
<sequence>MRARRVVLVAGTTALVALLLAGGYLFMQLKNGDPRILQTCAEEAAAPMGWACERALFRYHPTPAEVQRFNAEGGPMYAVTTNNEAFARRLLAHYLAAGIDINATVQRLPMKWTALHAMVVQGNPMAVRLLVEHGADTAMRDADGKAPLDLARELHAKEPSDARAQVLQVLMAEKPRQPVEESRASDAAKP</sequence>
<dbReference type="PROSITE" id="PS50088">
    <property type="entry name" value="ANK_REPEAT"/>
    <property type="match status" value="1"/>
</dbReference>
<dbReference type="Proteomes" id="UP001165541">
    <property type="component" value="Unassembled WGS sequence"/>
</dbReference>
<gene>
    <name evidence="2" type="ORF">M8A51_08510</name>
</gene>
<accession>A0ABT0YLP1</accession>
<dbReference type="EMBL" id="JAMKFE010000004">
    <property type="protein sequence ID" value="MCM5679573.1"/>
    <property type="molecule type" value="Genomic_DNA"/>
</dbReference>
<evidence type="ECO:0008006" key="4">
    <source>
        <dbReference type="Google" id="ProtNLM"/>
    </source>
</evidence>
<dbReference type="Pfam" id="PF12796">
    <property type="entry name" value="Ank_2"/>
    <property type="match status" value="1"/>
</dbReference>
<name>A0ABT0YLP1_9BURK</name>
<organism evidence="2 3">
    <name type="scientific">Caldimonas mangrovi</name>
    <dbReference type="NCBI Taxonomy" id="2944811"/>
    <lineage>
        <taxon>Bacteria</taxon>
        <taxon>Pseudomonadati</taxon>
        <taxon>Pseudomonadota</taxon>
        <taxon>Betaproteobacteria</taxon>
        <taxon>Burkholderiales</taxon>
        <taxon>Sphaerotilaceae</taxon>
        <taxon>Caldimonas</taxon>
    </lineage>
</organism>
<dbReference type="InterPro" id="IPR036770">
    <property type="entry name" value="Ankyrin_rpt-contain_sf"/>
</dbReference>
<dbReference type="PROSITE" id="PS50297">
    <property type="entry name" value="ANK_REP_REGION"/>
    <property type="match status" value="1"/>
</dbReference>
<comment type="caution">
    <text evidence="2">The sequence shown here is derived from an EMBL/GenBank/DDBJ whole genome shotgun (WGS) entry which is preliminary data.</text>
</comment>
<evidence type="ECO:0000313" key="3">
    <source>
        <dbReference type="Proteomes" id="UP001165541"/>
    </source>
</evidence>
<dbReference type="InterPro" id="IPR002110">
    <property type="entry name" value="Ankyrin_rpt"/>
</dbReference>
<keyword evidence="3" id="KW-1185">Reference proteome</keyword>
<dbReference type="SUPFAM" id="SSF48403">
    <property type="entry name" value="Ankyrin repeat"/>
    <property type="match status" value="1"/>
</dbReference>
<protein>
    <recommendedName>
        <fullName evidence="4">Ankyrin repeat domain-containing protein</fullName>
    </recommendedName>
</protein>
<evidence type="ECO:0000256" key="1">
    <source>
        <dbReference type="PROSITE-ProRule" id="PRU00023"/>
    </source>
</evidence>
<feature type="repeat" description="ANK" evidence="1">
    <location>
        <begin position="110"/>
        <end position="142"/>
    </location>
</feature>